<evidence type="ECO:0000313" key="4">
    <source>
        <dbReference type="Proteomes" id="UP000051380"/>
    </source>
</evidence>
<keyword evidence="6" id="KW-1185">Reference proteome</keyword>
<evidence type="ECO:0000313" key="3">
    <source>
        <dbReference type="EMBL" id="SCB37265.1"/>
    </source>
</evidence>
<dbReference type="Proteomes" id="UP001565474">
    <property type="component" value="Unassembled WGS sequence"/>
</dbReference>
<evidence type="ECO:0000313" key="1">
    <source>
        <dbReference type="EMBL" id="KRP90273.1"/>
    </source>
</evidence>
<name>A0A0R3C638_9BRAD</name>
<evidence type="ECO:0000313" key="2">
    <source>
        <dbReference type="EMBL" id="MEY9474596.1"/>
    </source>
</evidence>
<dbReference type="OrthoDB" id="8240585at2"/>
<dbReference type="STRING" id="108015.GA0061099_1005605"/>
<sequence length="73" mass="7992">MEAAIDRIMQTYDLLANRTAAASAEAREKVTNYLNILMEAGETDTHRLTVCGLTYLRQLDGSVDPVKAGYTGL</sequence>
<dbReference type="EMBL" id="FMAE01000005">
    <property type="protein sequence ID" value="SCB37265.1"/>
    <property type="molecule type" value="Genomic_DNA"/>
</dbReference>
<evidence type="ECO:0000313" key="6">
    <source>
        <dbReference type="Proteomes" id="UP001565474"/>
    </source>
</evidence>
<protein>
    <submittedName>
        <fullName evidence="1">Uncharacterized protein</fullName>
    </submittedName>
</protein>
<dbReference type="Proteomes" id="UP000183174">
    <property type="component" value="Unassembled WGS sequence"/>
</dbReference>
<organism evidence="1 4">
    <name type="scientific">Bradyrhizobium yuanmingense</name>
    <dbReference type="NCBI Taxonomy" id="108015"/>
    <lineage>
        <taxon>Bacteria</taxon>
        <taxon>Pseudomonadati</taxon>
        <taxon>Pseudomonadota</taxon>
        <taxon>Alphaproteobacteria</taxon>
        <taxon>Hyphomicrobiales</taxon>
        <taxon>Nitrobacteraceae</taxon>
        <taxon>Bradyrhizobium</taxon>
    </lineage>
</organism>
<reference evidence="3 5" key="2">
    <citation type="submission" date="2016-08" db="EMBL/GenBank/DDBJ databases">
        <authorList>
            <person name="Seilhamer J.J."/>
        </authorList>
    </citation>
    <scope>NUCLEOTIDE SEQUENCE [LARGE SCALE GENOMIC DNA]</scope>
    <source>
        <strain evidence="3 5">CCBAU 10071</strain>
    </source>
</reference>
<reference evidence="1 4" key="1">
    <citation type="submission" date="2015-09" db="EMBL/GenBank/DDBJ databases">
        <title>Draft Genome Sequence of the Strain BR 3267 (Bradyrhizobium yuanmingense) recommended as inoculant for cowpea in Brazil.</title>
        <authorList>
            <person name="Simoes-Araujo J.L."/>
            <person name="Zilli J.E."/>
        </authorList>
    </citation>
    <scope>NUCLEOTIDE SEQUENCE [LARGE SCALE GENOMIC DNA]</scope>
    <source>
        <strain evidence="1 4">BR3267</strain>
    </source>
</reference>
<proteinExistence type="predicted"/>
<dbReference type="RefSeq" id="WP_025036694.1">
    <property type="nucleotide sequence ID" value="NZ_CP028463.1"/>
</dbReference>
<dbReference type="EMBL" id="JBGBZN010000002">
    <property type="protein sequence ID" value="MEY9474596.1"/>
    <property type="molecule type" value="Genomic_DNA"/>
</dbReference>
<dbReference type="AlphaFoldDB" id="A0A0R3C638"/>
<dbReference type="EMBL" id="LJYF01000035">
    <property type="protein sequence ID" value="KRP90273.1"/>
    <property type="molecule type" value="Genomic_DNA"/>
</dbReference>
<reference evidence="2 6" key="3">
    <citation type="submission" date="2024-07" db="EMBL/GenBank/DDBJ databases">
        <title>Genomic Encyclopedia of Type Strains, Phase V (KMG-V): Genome sequencing to study the core and pangenomes of soil and plant-associated prokaryotes.</title>
        <authorList>
            <person name="Whitman W."/>
        </authorList>
    </citation>
    <scope>NUCLEOTIDE SEQUENCE [LARGE SCALE GENOMIC DNA]</scope>
    <source>
        <strain evidence="2 6">USDA 222</strain>
    </source>
</reference>
<accession>A0A0R3C638</accession>
<gene>
    <name evidence="2" type="ORF">ABH992_006995</name>
    <name evidence="1" type="ORF">AOQ72_35330</name>
    <name evidence="3" type="ORF">GA0061099_1005605</name>
</gene>
<evidence type="ECO:0000313" key="5">
    <source>
        <dbReference type="Proteomes" id="UP000183174"/>
    </source>
</evidence>
<dbReference type="Proteomes" id="UP000051380">
    <property type="component" value="Unassembled WGS sequence"/>
</dbReference>
<dbReference type="GeneID" id="93177801"/>